<sequence length="747" mass="81975">MTQRALERRRTPGTFEANPTPEIERLVSHGPATTSLQDGQFRTLKHDDTFAVFDHSGDALAGPSGPEGLYNCDTRFLSHLQLTVEQSQPKLLSSGLSDDNTTFTCDLTNPDLYDAGGKLALPQGSLHFRRSFILWEAGLFGRMAITNFGDRPRRIRIEVAFAADFADLFEVRGTKRRRHGQHHPPAVGSDRVTLSYTGLDKKRLTTAVRFFPTPARLTGDMAVFDVEVPARQTQIVFIEVSCNSEGTRRPVPASFLLALRDSRRALRTRCAQAAGVTTSNDVFNRTVSRSISDLYTLTTNLPSGPYPYAGIPWFSTVFGRDALITAWEMLWFDPTIARGVLRHLALNQATEENPAADAEPGKILHEARGGEMASLGEVPFKHYYGSVDSTPLFLFLAGAYLTRTGDLDFIRGLAPHLEAATAWLDAYGDRDGDGFVEYGSRTAKGLTNQGWKDSYDAVFHADGTLARGPIALAEVQGYVYGARLAMADILERTGQASRAREQAARAQTLREQFDRHFFDEELGAYVLALDGDKRPCRVRTSNAGHALFSGIAYPERAASVVKCLMTSDSFSGWGVRTVASREARYNPISYHDGSVWPHDNAMIAAGFSRYGFRREAARIFEGLFAASTYIDLQRLPELFCGFPRRRGQGPTFYPVACSPQAWAAAAPLSLLQSSIGLVFDADAGEIVFDHPVLPEFLDDITLRRLSLGGKAIDVVLKRAGRQTVVEVLAGEEGLGVVNKSGGAAQRT</sequence>
<feature type="domain" description="Mannosylglycerate hydrolase MGH1-like glycoside hydrolase" evidence="2">
    <location>
        <begin position="321"/>
        <end position="626"/>
    </location>
</feature>
<gene>
    <name evidence="3" type="ORF">J3R73_002472</name>
</gene>
<keyword evidence="4" id="KW-1185">Reference proteome</keyword>
<reference evidence="3 4" key="1">
    <citation type="submission" date="2023-07" db="EMBL/GenBank/DDBJ databases">
        <title>Genomic Encyclopedia of Type Strains, Phase IV (KMG-IV): sequencing the most valuable type-strain genomes for metagenomic binning, comparative biology and taxonomic classification.</title>
        <authorList>
            <person name="Goeker M."/>
        </authorList>
    </citation>
    <scope>NUCLEOTIDE SEQUENCE [LARGE SCALE GENOMIC DNA]</scope>
    <source>
        <strain evidence="3 4">DSM 5896</strain>
    </source>
</reference>
<evidence type="ECO:0000313" key="4">
    <source>
        <dbReference type="Proteomes" id="UP001237448"/>
    </source>
</evidence>
<dbReference type="InterPro" id="IPR012341">
    <property type="entry name" value="6hp_glycosidase-like_sf"/>
</dbReference>
<comment type="caution">
    <text evidence="3">The sequence shown here is derived from an EMBL/GenBank/DDBJ whole genome shotgun (WGS) entry which is preliminary data.</text>
</comment>
<dbReference type="Gene3D" id="1.50.10.10">
    <property type="match status" value="1"/>
</dbReference>
<dbReference type="SUPFAM" id="SSF48208">
    <property type="entry name" value="Six-hairpin glycosidases"/>
    <property type="match status" value="1"/>
</dbReference>
<proteinExistence type="predicted"/>
<dbReference type="InterPro" id="IPR054491">
    <property type="entry name" value="MGH1-like_GH"/>
</dbReference>
<name>A0ABU0FDL5_9HYPH</name>
<dbReference type="Pfam" id="PF22422">
    <property type="entry name" value="MGH1-like_GH"/>
    <property type="match status" value="1"/>
</dbReference>
<protein>
    <submittedName>
        <fullName evidence="3">Glycogen debranching enzyme</fullName>
    </submittedName>
</protein>
<dbReference type="EMBL" id="JAUSVK010000001">
    <property type="protein sequence ID" value="MDQ0392680.1"/>
    <property type="molecule type" value="Genomic_DNA"/>
</dbReference>
<dbReference type="Proteomes" id="UP001237448">
    <property type="component" value="Unassembled WGS sequence"/>
</dbReference>
<evidence type="ECO:0000259" key="1">
    <source>
        <dbReference type="Pfam" id="PF14742"/>
    </source>
</evidence>
<feature type="domain" description="Putative glycogen debranching enzyme N-terminal" evidence="1">
    <location>
        <begin position="44"/>
        <end position="237"/>
    </location>
</feature>
<accession>A0ABU0FDL5</accession>
<dbReference type="Pfam" id="PF14742">
    <property type="entry name" value="GDE_N_bis"/>
    <property type="match status" value="1"/>
</dbReference>
<organism evidence="3 4">
    <name type="scientific">Labrys monachus</name>
    <dbReference type="NCBI Taxonomy" id="217067"/>
    <lineage>
        <taxon>Bacteria</taxon>
        <taxon>Pseudomonadati</taxon>
        <taxon>Pseudomonadota</taxon>
        <taxon>Alphaproteobacteria</taxon>
        <taxon>Hyphomicrobiales</taxon>
        <taxon>Xanthobacteraceae</taxon>
        <taxon>Labrys</taxon>
    </lineage>
</organism>
<dbReference type="InterPro" id="IPR032856">
    <property type="entry name" value="GDE_N_bis"/>
</dbReference>
<evidence type="ECO:0000313" key="3">
    <source>
        <dbReference type="EMBL" id="MDQ0392680.1"/>
    </source>
</evidence>
<dbReference type="InterPro" id="IPR008928">
    <property type="entry name" value="6-hairpin_glycosidase_sf"/>
</dbReference>
<evidence type="ECO:0000259" key="2">
    <source>
        <dbReference type="Pfam" id="PF22422"/>
    </source>
</evidence>